<dbReference type="EMBL" id="JBHSED010000002">
    <property type="protein sequence ID" value="MFC4302058.1"/>
    <property type="molecule type" value="Genomic_DNA"/>
</dbReference>
<evidence type="ECO:0000313" key="2">
    <source>
        <dbReference type="Proteomes" id="UP001595755"/>
    </source>
</evidence>
<evidence type="ECO:0000313" key="1">
    <source>
        <dbReference type="EMBL" id="MFC4302058.1"/>
    </source>
</evidence>
<comment type="caution">
    <text evidence="1">The sequence shown here is derived from an EMBL/GenBank/DDBJ whole genome shotgun (WGS) entry which is preliminary data.</text>
</comment>
<gene>
    <name evidence="1" type="ORF">ACFO1S_01235</name>
</gene>
<protein>
    <recommendedName>
        <fullName evidence="3">Exosporium protein C</fullName>
    </recommendedName>
</protein>
<dbReference type="Proteomes" id="UP001595755">
    <property type="component" value="Unassembled WGS sequence"/>
</dbReference>
<sequence length="143" mass="15300">MTRLLDARTSQNASFVNSAVVPLRSGESALMGIVGLRVINPTGIIRVDLYAIATFFSEPGGIITYFITIHRGPTEADPLVYSGAQFQYISSRSSVQSVFAIASDFDVSAPASGQLTYSVYLQSTVDSIRSGPESFNAVAYCDT</sequence>
<keyword evidence="2" id="KW-1185">Reference proteome</keyword>
<organism evidence="1 2">
    <name type="scientific">Cohnella boryungensis</name>
    <dbReference type="NCBI Taxonomy" id="768479"/>
    <lineage>
        <taxon>Bacteria</taxon>
        <taxon>Bacillati</taxon>
        <taxon>Bacillota</taxon>
        <taxon>Bacilli</taxon>
        <taxon>Bacillales</taxon>
        <taxon>Paenibacillaceae</taxon>
        <taxon>Cohnella</taxon>
    </lineage>
</organism>
<accession>A0ABV8S5C1</accession>
<dbReference type="RefSeq" id="WP_204605695.1">
    <property type="nucleotide sequence ID" value="NZ_JBHSED010000002.1"/>
</dbReference>
<proteinExistence type="predicted"/>
<evidence type="ECO:0008006" key="3">
    <source>
        <dbReference type="Google" id="ProtNLM"/>
    </source>
</evidence>
<name>A0ABV8S5C1_9BACL</name>
<reference evidence="2" key="1">
    <citation type="journal article" date="2019" name="Int. J. Syst. Evol. Microbiol.">
        <title>The Global Catalogue of Microorganisms (GCM) 10K type strain sequencing project: providing services to taxonomists for standard genome sequencing and annotation.</title>
        <authorList>
            <consortium name="The Broad Institute Genomics Platform"/>
            <consortium name="The Broad Institute Genome Sequencing Center for Infectious Disease"/>
            <person name="Wu L."/>
            <person name="Ma J."/>
        </authorList>
    </citation>
    <scope>NUCLEOTIDE SEQUENCE [LARGE SCALE GENOMIC DNA]</scope>
    <source>
        <strain evidence="2">CGMCC 4.1641</strain>
    </source>
</reference>